<keyword evidence="1" id="KW-1133">Transmembrane helix</keyword>
<accession>A0A1E5IP77</accession>
<name>A0A1E5IP77_ENDTX</name>
<feature type="transmembrane region" description="Helical" evidence="1">
    <location>
        <begin position="36"/>
        <end position="57"/>
    </location>
</feature>
<comment type="caution">
    <text evidence="2">The sequence shown here is derived from an EMBL/GenBank/DDBJ whole genome shotgun (WGS) entry which is preliminary data.</text>
</comment>
<dbReference type="AlphaFoldDB" id="A0A1E5IP77"/>
<dbReference type="Proteomes" id="UP000095237">
    <property type="component" value="Unassembled WGS sequence"/>
</dbReference>
<keyword evidence="3" id="KW-1185">Reference proteome</keyword>
<sequence>MLLCLLMGKTRLINGHNKPAPVVNEKKANEFFRKGIMVYIFVAILFVFIAGICQEAGQFP</sequence>
<evidence type="ECO:0000256" key="1">
    <source>
        <dbReference type="SAM" id="Phobius"/>
    </source>
</evidence>
<evidence type="ECO:0000313" key="3">
    <source>
        <dbReference type="Proteomes" id="UP000095237"/>
    </source>
</evidence>
<proteinExistence type="predicted"/>
<protein>
    <submittedName>
        <fullName evidence="2">Uncharacterized protein</fullName>
    </submittedName>
</protein>
<keyword evidence="1" id="KW-0812">Transmembrane</keyword>
<organism evidence="2 3">
    <name type="scientific">Endomicrobium trichonymphae</name>
    <dbReference type="NCBI Taxonomy" id="1408204"/>
    <lineage>
        <taxon>Bacteria</taxon>
        <taxon>Pseudomonadati</taxon>
        <taxon>Elusimicrobiota</taxon>
        <taxon>Endomicrobiia</taxon>
        <taxon>Endomicrobiales</taxon>
        <taxon>Endomicrobiaceae</taxon>
        <taxon>Candidatus Endomicrobiellum</taxon>
    </lineage>
</organism>
<evidence type="ECO:0000313" key="2">
    <source>
        <dbReference type="EMBL" id="OEG71883.1"/>
    </source>
</evidence>
<reference evidence="2 3" key="1">
    <citation type="submission" date="2015-11" db="EMBL/GenBank/DDBJ databases">
        <title>Evidence for parallel genomic evolution in an endosymbiosis of termite gut flagellates.</title>
        <authorList>
            <person name="Zheng H."/>
        </authorList>
    </citation>
    <scope>NUCLEOTIDE SEQUENCE [LARGE SCALE GENOMIC DNA]</scope>
    <source>
        <strain evidence="2 3">CET450</strain>
    </source>
</reference>
<dbReference type="EMBL" id="LNVX01000023">
    <property type="protein sequence ID" value="OEG71883.1"/>
    <property type="molecule type" value="Genomic_DNA"/>
</dbReference>
<gene>
    <name evidence="2" type="ORF">ATZ36_12095</name>
</gene>
<keyword evidence="1" id="KW-0472">Membrane</keyword>